<dbReference type="EMBL" id="JAENOF010000008">
    <property type="protein sequence ID" value="MBK1961993.1"/>
    <property type="molecule type" value="Genomic_DNA"/>
</dbReference>
<comment type="caution">
    <text evidence="1">The sequence shown here is derived from an EMBL/GenBank/DDBJ whole genome shotgun (WGS) entry which is preliminary data.</text>
</comment>
<name>A0ABS1G537_LISIV</name>
<evidence type="ECO:0000313" key="1">
    <source>
        <dbReference type="EMBL" id="MBK1961993.1"/>
    </source>
</evidence>
<sequence length="50" mass="5696">MTDYGNQHEEIVLGEIIGEEVQLEEITTENVYKALEVKKEPSSNLEEGIF</sequence>
<gene>
    <name evidence="1" type="ORF">JI642_07720</name>
</gene>
<protein>
    <submittedName>
        <fullName evidence="1">Uncharacterized protein</fullName>
    </submittedName>
</protein>
<accession>A0ABS1G537</accession>
<reference evidence="1 2" key="1">
    <citation type="submission" date="2021-01" db="EMBL/GenBank/DDBJ databases">
        <title>Listeria ivanovii strains from Norway.</title>
        <authorList>
            <person name="Fagerlund A."/>
        </authorList>
    </citation>
    <scope>NUCLEOTIDE SEQUENCE [LARGE SCALE GENOMIC DNA]</scope>
    <source>
        <strain evidence="1 2">MF6989</strain>
    </source>
</reference>
<keyword evidence="2" id="KW-1185">Reference proteome</keyword>
<dbReference type="RefSeq" id="WP_167468906.1">
    <property type="nucleotide sequence ID" value="NZ_JAENOF010000008.1"/>
</dbReference>
<organism evidence="1 2">
    <name type="scientific">Listeria ivanovii subsp. londoniensis</name>
    <dbReference type="NCBI Taxonomy" id="202752"/>
    <lineage>
        <taxon>Bacteria</taxon>
        <taxon>Bacillati</taxon>
        <taxon>Bacillota</taxon>
        <taxon>Bacilli</taxon>
        <taxon>Bacillales</taxon>
        <taxon>Listeriaceae</taxon>
        <taxon>Listeria</taxon>
    </lineage>
</organism>
<evidence type="ECO:0000313" key="2">
    <source>
        <dbReference type="Proteomes" id="UP000633035"/>
    </source>
</evidence>
<proteinExistence type="predicted"/>
<dbReference type="Proteomes" id="UP000633035">
    <property type="component" value="Unassembled WGS sequence"/>
</dbReference>